<dbReference type="CDD" id="cd07341">
    <property type="entry name" value="M56_BlaR1_MecR1_like"/>
    <property type="match status" value="1"/>
</dbReference>
<dbReference type="PANTHER" id="PTHR34978">
    <property type="entry name" value="POSSIBLE SENSOR-TRANSDUCER PROTEIN BLAR"/>
    <property type="match status" value="1"/>
</dbReference>
<evidence type="ECO:0000313" key="5">
    <source>
        <dbReference type="Proteomes" id="UP001220610"/>
    </source>
</evidence>
<feature type="domain" description="Peptidase M56" evidence="3">
    <location>
        <begin position="101"/>
        <end position="288"/>
    </location>
</feature>
<evidence type="ECO:0000259" key="3">
    <source>
        <dbReference type="Pfam" id="PF05569"/>
    </source>
</evidence>
<evidence type="ECO:0000256" key="2">
    <source>
        <dbReference type="SAM" id="Phobius"/>
    </source>
</evidence>
<gene>
    <name evidence="4" type="ORF">P0Y53_20615</name>
</gene>
<keyword evidence="1" id="KW-0175">Coiled coil</keyword>
<feature type="coiled-coil region" evidence="1">
    <location>
        <begin position="569"/>
        <end position="612"/>
    </location>
</feature>
<feature type="transmembrane region" description="Helical" evidence="2">
    <location>
        <begin position="49"/>
        <end position="70"/>
    </location>
</feature>
<reference evidence="4" key="1">
    <citation type="submission" date="2023-03" db="EMBL/GenBank/DDBJ databases">
        <title>Andean soil-derived lignocellulolytic bacterial consortium as a source of novel taxa and putative plastic-active enzymes.</title>
        <authorList>
            <person name="Diaz-Garcia L."/>
            <person name="Chuvochina M."/>
            <person name="Feuerriegel G."/>
            <person name="Bunk B."/>
            <person name="Sproer C."/>
            <person name="Streit W.R."/>
            <person name="Rodriguez L.M."/>
            <person name="Overmann J."/>
            <person name="Jimenez D.J."/>
        </authorList>
    </citation>
    <scope>NUCLEOTIDE SEQUENCE</scope>
    <source>
        <strain evidence="4">MAG 7</strain>
    </source>
</reference>
<dbReference type="EMBL" id="CP119311">
    <property type="protein sequence ID" value="WEK34898.1"/>
    <property type="molecule type" value="Genomic_DNA"/>
</dbReference>
<feature type="transmembrane region" description="Helical" evidence="2">
    <location>
        <begin position="20"/>
        <end position="37"/>
    </location>
</feature>
<dbReference type="Pfam" id="PF05569">
    <property type="entry name" value="Peptidase_M56"/>
    <property type="match status" value="1"/>
</dbReference>
<dbReference type="PANTHER" id="PTHR34978:SF3">
    <property type="entry name" value="SLR0241 PROTEIN"/>
    <property type="match status" value="1"/>
</dbReference>
<keyword evidence="2" id="KW-0812">Transmembrane</keyword>
<feature type="transmembrane region" description="Helical" evidence="2">
    <location>
        <begin position="103"/>
        <end position="123"/>
    </location>
</feature>
<accession>A0AAJ5WQV9</accession>
<protein>
    <submittedName>
        <fullName evidence="4">M56 family metallopeptidase</fullName>
    </submittedName>
</protein>
<name>A0AAJ5WQV9_9BACT</name>
<feature type="transmembrane region" description="Helical" evidence="2">
    <location>
        <begin position="213"/>
        <end position="231"/>
    </location>
</feature>
<evidence type="ECO:0000256" key="1">
    <source>
        <dbReference type="SAM" id="Coils"/>
    </source>
</evidence>
<evidence type="ECO:0000313" key="4">
    <source>
        <dbReference type="EMBL" id="WEK34898.1"/>
    </source>
</evidence>
<sequence>MEQVYQSAFLKALGWSLLDSLWQMGLLWLFYVLLTANGKRFSAARRHGLALLSLAGGSAWFLVNLVVQLYRAAAAPRMISLAETTSATYPHLLTRASDAIEPFLPALSILYLFMTVFLLIRLYRQYHITNRLLRVGRTKAEPTLRIFLQQAAVHLGIQKKVSLWLSTVADAPLTIGFWKPVILLPVAAVTRLSLAQTEAIILHELQHIRRNDYLVNLLIAFTEVLFFFNPFSRWMAAAIRQEREHSCDDLVLQFRYDAAGYAQSLLLLEQSRQQAVPALAIAATGKNTPLLLHRVRRILYQEPVNTPLGIRFAAFFTSALLIGLIGWYNPGNVIAESIRPVAPLAAVTPEYAGEFVTPEEPAAEEKINHAPARLAAPVPDQQPVAAVEPITKSHQELETRYLNSLLELQEINTAMNTMLANLDRRQQALTLESQGSIAKFVSEANTGQTLEFSLQLQQPAREPVQGSAEIKPYVPSSSYHYQLMEDTTLPKRIIASTTDRQAREAMEQSLRGLQAVNWNKLQQQLQAAGQKVDVRQLQALVKQAMADVDWKQLNEEAQAARKEGLRAAQDALTAQQDAWRAKLENFQRERAKKQAEIEKLRQEILMERLQENQDVPVNGKKTVDI</sequence>
<proteinExistence type="predicted"/>
<dbReference type="InterPro" id="IPR052173">
    <property type="entry name" value="Beta-lactam_resp_regulator"/>
</dbReference>
<keyword evidence="2" id="KW-0472">Membrane</keyword>
<dbReference type="Proteomes" id="UP001220610">
    <property type="component" value="Chromosome"/>
</dbReference>
<organism evidence="4 5">
    <name type="scientific">Candidatus Pseudobacter hemicellulosilyticus</name>
    <dbReference type="NCBI Taxonomy" id="3121375"/>
    <lineage>
        <taxon>Bacteria</taxon>
        <taxon>Pseudomonadati</taxon>
        <taxon>Bacteroidota</taxon>
        <taxon>Chitinophagia</taxon>
        <taxon>Chitinophagales</taxon>
        <taxon>Chitinophagaceae</taxon>
        <taxon>Pseudobacter</taxon>
    </lineage>
</organism>
<dbReference type="AlphaFoldDB" id="A0AAJ5WQV9"/>
<keyword evidence="2" id="KW-1133">Transmembrane helix</keyword>
<dbReference type="InterPro" id="IPR008756">
    <property type="entry name" value="Peptidase_M56"/>
</dbReference>